<accession>A0ABW5P771</accession>
<gene>
    <name evidence="1" type="ORF">ACFSR9_15155</name>
</gene>
<evidence type="ECO:0000313" key="1">
    <source>
        <dbReference type="EMBL" id="MFD2610758.1"/>
    </source>
</evidence>
<dbReference type="Proteomes" id="UP001597475">
    <property type="component" value="Unassembled WGS sequence"/>
</dbReference>
<evidence type="ECO:0000313" key="2">
    <source>
        <dbReference type="Proteomes" id="UP001597475"/>
    </source>
</evidence>
<organism evidence="1 2">
    <name type="scientific">Deinococcus taklimakanensis</name>
    <dbReference type="NCBI Taxonomy" id="536443"/>
    <lineage>
        <taxon>Bacteria</taxon>
        <taxon>Thermotogati</taxon>
        <taxon>Deinococcota</taxon>
        <taxon>Deinococci</taxon>
        <taxon>Deinococcales</taxon>
        <taxon>Deinococcaceae</taxon>
        <taxon>Deinococcus</taxon>
    </lineage>
</organism>
<name>A0ABW5P771_9DEIO</name>
<keyword evidence="2" id="KW-1185">Reference proteome</keyword>
<dbReference type="EMBL" id="JBHUMK010000079">
    <property type="protein sequence ID" value="MFD2610758.1"/>
    <property type="molecule type" value="Genomic_DNA"/>
</dbReference>
<dbReference type="RefSeq" id="WP_386847146.1">
    <property type="nucleotide sequence ID" value="NZ_JBHUMK010000079.1"/>
</dbReference>
<protein>
    <submittedName>
        <fullName evidence="1">Uncharacterized protein</fullName>
    </submittedName>
</protein>
<proteinExistence type="predicted"/>
<reference evidence="2" key="1">
    <citation type="journal article" date="2019" name="Int. J. Syst. Evol. Microbiol.">
        <title>The Global Catalogue of Microorganisms (GCM) 10K type strain sequencing project: providing services to taxonomists for standard genome sequencing and annotation.</title>
        <authorList>
            <consortium name="The Broad Institute Genomics Platform"/>
            <consortium name="The Broad Institute Genome Sequencing Center for Infectious Disease"/>
            <person name="Wu L."/>
            <person name="Ma J."/>
        </authorList>
    </citation>
    <scope>NUCLEOTIDE SEQUENCE [LARGE SCALE GENOMIC DNA]</scope>
    <source>
        <strain evidence="2">KCTC 33842</strain>
    </source>
</reference>
<sequence length="335" mass="38287">MDDWTEEDQSAEEPASFEFTAFYATPEFELMGTLHRPRFQTAALAATTIQGFELTARRPQVTALRAAQWTLVRARADQQGFKLSGARQGNKLRSAVQTLDLHAEDWRAIGVLRRVLRHMRKQGSFTAAILQQWTDRWQWPPSIRVVDDLRSNPHYFVESAPGEWRLTPWERLDVPFETKFPPHAAGFYEWEAVRFWLTHQHVPTPAEEWSANVRAKVQHEISLGTVPPYLKEVRSGPFVQQTALGQRAFKFDIDQMPEGLYFTLRSPRGNRTYSVNGRAFMQDDANGTSLMTAFLNLRLREALLRPEGDPGIEWHAVGLSVKEACAKTVIKPVSL</sequence>
<comment type="caution">
    <text evidence="1">The sequence shown here is derived from an EMBL/GenBank/DDBJ whole genome shotgun (WGS) entry which is preliminary data.</text>
</comment>